<dbReference type="InterPro" id="IPR025944">
    <property type="entry name" value="Sigma_54_int_dom_CS"/>
</dbReference>
<dbReference type="Pfam" id="PF13426">
    <property type="entry name" value="PAS_9"/>
    <property type="match status" value="1"/>
</dbReference>
<feature type="modified residue" description="4-aspartylphosphate" evidence="7">
    <location>
        <position position="60"/>
    </location>
</feature>
<gene>
    <name evidence="10" type="ORF">HNQ81_001457</name>
</gene>
<dbReference type="GO" id="GO:0043565">
    <property type="term" value="F:sequence-specific DNA binding"/>
    <property type="evidence" value="ECO:0007669"/>
    <property type="project" value="InterPro"/>
</dbReference>
<dbReference type="InterPro" id="IPR035965">
    <property type="entry name" value="PAS-like_dom_sf"/>
</dbReference>
<dbReference type="PROSITE" id="PS00676">
    <property type="entry name" value="SIGMA54_INTERACT_2"/>
    <property type="match status" value="1"/>
</dbReference>
<keyword evidence="7" id="KW-0597">Phosphoprotein</keyword>
<dbReference type="Gene3D" id="3.40.50.300">
    <property type="entry name" value="P-loop containing nucleotide triphosphate hydrolases"/>
    <property type="match status" value="1"/>
</dbReference>
<dbReference type="PRINTS" id="PR01590">
    <property type="entry name" value="HTHFIS"/>
</dbReference>
<keyword evidence="1" id="KW-0547">Nucleotide-binding</keyword>
<dbReference type="InterPro" id="IPR009057">
    <property type="entry name" value="Homeodomain-like_sf"/>
</dbReference>
<dbReference type="PROSITE" id="PS50110">
    <property type="entry name" value="RESPONSE_REGULATORY"/>
    <property type="match status" value="1"/>
</dbReference>
<dbReference type="SUPFAM" id="SSF52172">
    <property type="entry name" value="CheY-like"/>
    <property type="match status" value="1"/>
</dbReference>
<dbReference type="Pfam" id="PF00072">
    <property type="entry name" value="Response_reg"/>
    <property type="match status" value="1"/>
</dbReference>
<keyword evidence="11" id="KW-1185">Reference proteome</keyword>
<reference evidence="10 11" key="1">
    <citation type="submission" date="2020-08" db="EMBL/GenBank/DDBJ databases">
        <title>Genomic Encyclopedia of Type Strains, Phase IV (KMG-IV): sequencing the most valuable type-strain genomes for metagenomic binning, comparative biology and taxonomic classification.</title>
        <authorList>
            <person name="Goeker M."/>
        </authorList>
    </citation>
    <scope>NUCLEOTIDE SEQUENCE [LARGE SCALE GENOMIC DNA]</scope>
    <source>
        <strain evidence="10 11">DSM 28570</strain>
    </source>
</reference>
<dbReference type="InterPro" id="IPR002197">
    <property type="entry name" value="HTH_Fis"/>
</dbReference>
<keyword evidence="4 10" id="KW-0238">DNA-binding</keyword>
<dbReference type="SUPFAM" id="SSF46689">
    <property type="entry name" value="Homeodomain-like"/>
    <property type="match status" value="1"/>
</dbReference>
<dbReference type="GO" id="GO:0000160">
    <property type="term" value="P:phosphorelay signal transduction system"/>
    <property type="evidence" value="ECO:0007669"/>
    <property type="project" value="InterPro"/>
</dbReference>
<dbReference type="GO" id="GO:0006355">
    <property type="term" value="P:regulation of DNA-templated transcription"/>
    <property type="evidence" value="ECO:0007669"/>
    <property type="project" value="InterPro"/>
</dbReference>
<dbReference type="InterPro" id="IPR025943">
    <property type="entry name" value="Sigma_54_int_dom_ATP-bd_2"/>
</dbReference>
<dbReference type="PROSITE" id="PS00688">
    <property type="entry name" value="SIGMA54_INTERACT_3"/>
    <property type="match status" value="1"/>
</dbReference>
<dbReference type="Pfam" id="PF00158">
    <property type="entry name" value="Sigma54_activat"/>
    <property type="match status" value="1"/>
</dbReference>
<dbReference type="Pfam" id="PF25601">
    <property type="entry name" value="AAA_lid_14"/>
    <property type="match status" value="1"/>
</dbReference>
<evidence type="ECO:0000256" key="5">
    <source>
        <dbReference type="ARBA" id="ARBA00023159"/>
    </source>
</evidence>
<dbReference type="CDD" id="cd00130">
    <property type="entry name" value="PAS"/>
    <property type="match status" value="1"/>
</dbReference>
<feature type="domain" description="Sigma-54 factor interaction" evidence="8">
    <location>
        <begin position="275"/>
        <end position="504"/>
    </location>
</feature>
<evidence type="ECO:0000313" key="10">
    <source>
        <dbReference type="EMBL" id="MBB5347733.1"/>
    </source>
</evidence>
<dbReference type="FunFam" id="3.40.50.300:FF:000006">
    <property type="entry name" value="DNA-binding transcriptional regulator NtrC"/>
    <property type="match status" value="1"/>
</dbReference>
<evidence type="ECO:0000256" key="7">
    <source>
        <dbReference type="PROSITE-ProRule" id="PRU00169"/>
    </source>
</evidence>
<evidence type="ECO:0000256" key="3">
    <source>
        <dbReference type="ARBA" id="ARBA00023015"/>
    </source>
</evidence>
<dbReference type="Gene3D" id="3.40.50.2300">
    <property type="match status" value="1"/>
</dbReference>
<dbReference type="PROSITE" id="PS50045">
    <property type="entry name" value="SIGMA54_INTERACT_4"/>
    <property type="match status" value="1"/>
</dbReference>
<evidence type="ECO:0000259" key="8">
    <source>
        <dbReference type="PROSITE" id="PS50045"/>
    </source>
</evidence>
<name>A0A840USM3_9BACT</name>
<dbReference type="InterPro" id="IPR001789">
    <property type="entry name" value="Sig_transdc_resp-reg_receiver"/>
</dbReference>
<dbReference type="CDD" id="cd00009">
    <property type="entry name" value="AAA"/>
    <property type="match status" value="1"/>
</dbReference>
<comment type="caution">
    <text evidence="10">The sequence shown here is derived from an EMBL/GenBank/DDBJ whole genome shotgun (WGS) entry which is preliminary data.</text>
</comment>
<dbReference type="GO" id="GO:0005524">
    <property type="term" value="F:ATP binding"/>
    <property type="evidence" value="ECO:0007669"/>
    <property type="project" value="UniProtKB-KW"/>
</dbReference>
<organism evidence="10 11">
    <name type="scientific">Desulfoprunum benzoelyticum</name>
    <dbReference type="NCBI Taxonomy" id="1506996"/>
    <lineage>
        <taxon>Bacteria</taxon>
        <taxon>Pseudomonadati</taxon>
        <taxon>Thermodesulfobacteriota</taxon>
        <taxon>Desulfobulbia</taxon>
        <taxon>Desulfobulbales</taxon>
        <taxon>Desulfobulbaceae</taxon>
        <taxon>Desulfoprunum</taxon>
    </lineage>
</organism>
<keyword evidence="3" id="KW-0805">Transcription regulation</keyword>
<dbReference type="Gene3D" id="3.30.450.20">
    <property type="entry name" value="PAS domain"/>
    <property type="match status" value="1"/>
</dbReference>
<dbReference type="Gene3D" id="1.10.8.60">
    <property type="match status" value="1"/>
</dbReference>
<dbReference type="Pfam" id="PF02954">
    <property type="entry name" value="HTH_8"/>
    <property type="match status" value="1"/>
</dbReference>
<dbReference type="FunFam" id="1.10.8.60:FF:000014">
    <property type="entry name" value="DNA-binding transcriptional regulator NtrC"/>
    <property type="match status" value="1"/>
</dbReference>
<dbReference type="InterPro" id="IPR002078">
    <property type="entry name" value="Sigma_54_int"/>
</dbReference>
<dbReference type="SUPFAM" id="SSF55785">
    <property type="entry name" value="PYP-like sensor domain (PAS domain)"/>
    <property type="match status" value="1"/>
</dbReference>
<accession>A0A840USM3</accession>
<evidence type="ECO:0000313" key="11">
    <source>
        <dbReference type="Proteomes" id="UP000539642"/>
    </source>
</evidence>
<keyword evidence="5" id="KW-0010">Activator</keyword>
<dbReference type="PANTHER" id="PTHR32071:SF113">
    <property type="entry name" value="ALGINATE BIOSYNTHESIS TRANSCRIPTIONAL REGULATORY PROTEIN ALGB"/>
    <property type="match status" value="1"/>
</dbReference>
<evidence type="ECO:0000259" key="9">
    <source>
        <dbReference type="PROSITE" id="PS50110"/>
    </source>
</evidence>
<dbReference type="EMBL" id="JACHEO010000006">
    <property type="protein sequence ID" value="MBB5347733.1"/>
    <property type="molecule type" value="Genomic_DNA"/>
</dbReference>
<evidence type="ECO:0000256" key="6">
    <source>
        <dbReference type="ARBA" id="ARBA00023163"/>
    </source>
</evidence>
<protein>
    <submittedName>
        <fullName evidence="10">DNA-binding NtrC family response regulator</fullName>
    </submittedName>
</protein>
<dbReference type="PANTHER" id="PTHR32071">
    <property type="entry name" value="TRANSCRIPTIONAL REGULATORY PROTEIN"/>
    <property type="match status" value="1"/>
</dbReference>
<dbReference type="AlphaFoldDB" id="A0A840USM3"/>
<dbReference type="InterPro" id="IPR000014">
    <property type="entry name" value="PAS"/>
</dbReference>
<evidence type="ECO:0000256" key="2">
    <source>
        <dbReference type="ARBA" id="ARBA00022840"/>
    </source>
</evidence>
<proteinExistence type="predicted"/>
<dbReference type="InterPro" id="IPR058031">
    <property type="entry name" value="AAA_lid_NorR"/>
</dbReference>
<dbReference type="PROSITE" id="PS00675">
    <property type="entry name" value="SIGMA54_INTERACT_1"/>
    <property type="match status" value="1"/>
</dbReference>
<dbReference type="RefSeq" id="WP_240191611.1">
    <property type="nucleotide sequence ID" value="NZ_JACHEO010000006.1"/>
</dbReference>
<evidence type="ECO:0000256" key="4">
    <source>
        <dbReference type="ARBA" id="ARBA00023125"/>
    </source>
</evidence>
<dbReference type="Proteomes" id="UP000539642">
    <property type="component" value="Unassembled WGS sequence"/>
</dbReference>
<dbReference type="SMART" id="SM00382">
    <property type="entry name" value="AAA"/>
    <property type="match status" value="1"/>
</dbReference>
<dbReference type="SMART" id="SM00448">
    <property type="entry name" value="REC"/>
    <property type="match status" value="1"/>
</dbReference>
<keyword evidence="6" id="KW-0804">Transcription</keyword>
<sequence length="597" mass="66221">MMPNEMIPAAILVVDDEPSLRNTFRTFLKRAGYQRVEAVASFGEAIEAVTARSFDLIICDIVLESHSGIDLLKEFRSLGTSCPVVMITGYPHVETAVEAVRLGAFDYLAKPVEKEVLLKTARLAIRQHRLVQEKLAADSACERYRRFLETLFRSVSDSIVSVDQDLTIVKMNQAAGQLFHALQPALQEGGRLDLLCYNKNFCRLTESVRDVIVNGTEVSDHRLEFFPDGSCRVMSICVSPLDDGTGVPAGAVLVFRDMSRQNRGDEEGKVRLHRLIGASPAMQQVFLMIENIGRVDTTVLITGESGTGKELVAHALHQESSRCNRPLVMVDCAAMPENLLESELFGHRKGAFTGAEENRTGRILQADGGTLFLDEIGDISTAMQLRLLRFLQEKTFYPVGSDREVRVDVRVVAATNADLKEKVGNGSFREDLYYRLLIIDIHLPPLREREGDVMLLANHFLDRYASRMDKGISGISQQAMELFCRYRWPGNVRQLEHAIERACILCQGTTISTEHLPDEILDGSGEGLRSPAPIAEPVWPQAAGRPPCGVQDDQAGQRIVAALRTAGGNKAKAARLLGVDRSTLYRKIRELHIVLDL</sequence>
<dbReference type="InterPro" id="IPR011006">
    <property type="entry name" value="CheY-like_superfamily"/>
</dbReference>
<keyword evidence="2" id="KW-0067">ATP-binding</keyword>
<feature type="domain" description="Response regulatory" evidence="9">
    <location>
        <begin position="10"/>
        <end position="125"/>
    </location>
</feature>
<evidence type="ECO:0000256" key="1">
    <source>
        <dbReference type="ARBA" id="ARBA00022741"/>
    </source>
</evidence>
<dbReference type="InterPro" id="IPR003593">
    <property type="entry name" value="AAA+_ATPase"/>
</dbReference>
<dbReference type="InterPro" id="IPR025662">
    <property type="entry name" value="Sigma_54_int_dom_ATP-bd_1"/>
</dbReference>
<dbReference type="SUPFAM" id="SSF52540">
    <property type="entry name" value="P-loop containing nucleoside triphosphate hydrolases"/>
    <property type="match status" value="1"/>
</dbReference>
<dbReference type="Gene3D" id="1.10.10.60">
    <property type="entry name" value="Homeodomain-like"/>
    <property type="match status" value="1"/>
</dbReference>
<dbReference type="InterPro" id="IPR027417">
    <property type="entry name" value="P-loop_NTPase"/>
</dbReference>